<proteinExistence type="predicted"/>
<accession>A0ABW3EH31</accession>
<comment type="caution">
    <text evidence="1">The sequence shown here is derived from an EMBL/GenBank/DDBJ whole genome shotgun (WGS) entry which is preliminary data.</text>
</comment>
<dbReference type="RefSeq" id="WP_378296390.1">
    <property type="nucleotide sequence ID" value="NZ_JBHTJA010000004.1"/>
</dbReference>
<dbReference type="EMBL" id="JBHTJA010000004">
    <property type="protein sequence ID" value="MFD0899532.1"/>
    <property type="molecule type" value="Genomic_DNA"/>
</dbReference>
<name>A0ABW3EH31_9ACTN</name>
<evidence type="ECO:0000313" key="2">
    <source>
        <dbReference type="Proteomes" id="UP001596972"/>
    </source>
</evidence>
<gene>
    <name evidence="1" type="ORF">ACFQ11_03950</name>
</gene>
<keyword evidence="2" id="KW-1185">Reference proteome</keyword>
<organism evidence="1 2">
    <name type="scientific">Actinomadura sediminis</name>
    <dbReference type="NCBI Taxonomy" id="1038904"/>
    <lineage>
        <taxon>Bacteria</taxon>
        <taxon>Bacillati</taxon>
        <taxon>Actinomycetota</taxon>
        <taxon>Actinomycetes</taxon>
        <taxon>Streptosporangiales</taxon>
        <taxon>Thermomonosporaceae</taxon>
        <taxon>Actinomadura</taxon>
    </lineage>
</organism>
<dbReference type="Proteomes" id="UP001596972">
    <property type="component" value="Unassembled WGS sequence"/>
</dbReference>
<reference evidence="2" key="1">
    <citation type="journal article" date="2019" name="Int. J. Syst. Evol. Microbiol.">
        <title>The Global Catalogue of Microorganisms (GCM) 10K type strain sequencing project: providing services to taxonomists for standard genome sequencing and annotation.</title>
        <authorList>
            <consortium name="The Broad Institute Genomics Platform"/>
            <consortium name="The Broad Institute Genome Sequencing Center for Infectious Disease"/>
            <person name="Wu L."/>
            <person name="Ma J."/>
        </authorList>
    </citation>
    <scope>NUCLEOTIDE SEQUENCE [LARGE SCALE GENOMIC DNA]</scope>
    <source>
        <strain evidence="2">JCM 31202</strain>
    </source>
</reference>
<evidence type="ECO:0000313" key="1">
    <source>
        <dbReference type="EMBL" id="MFD0899532.1"/>
    </source>
</evidence>
<evidence type="ECO:0008006" key="3">
    <source>
        <dbReference type="Google" id="ProtNLM"/>
    </source>
</evidence>
<sequence>MDVRYDGGRACGELLGIDARNLVVKERAGAGPRVIPARTVVAMRRVGACK</sequence>
<protein>
    <recommendedName>
        <fullName evidence="3">DUF397 domain-containing protein</fullName>
    </recommendedName>
</protein>